<feature type="region of interest" description="Disordered" evidence="1">
    <location>
        <begin position="86"/>
        <end position="110"/>
    </location>
</feature>
<sequence>MLECRHLAGGGGDRHLGAVHLEVRLRQQFGAHDTRLARCLRIPLRGVATAIAGDHAGPQAVVELHHHLGKLIGAVAAAPRALEASLYEPRQRRRSGEHGDGKRVHAEVEQRATAPVVIREATPVGQRVERPHLEMGEGAEGPYPTDELADDGRIREVLGVQQPVSARLGKRNDLVGLLERGAQRLLHHHSRTGPQCLQHVPVVALRRGLHHDDVCPGGEIRIAHDTTAHTRHERGCALRCAGGNGAHLHTERRRRGCVRTRDHPCAAERNGGSPCHQWPWSRETTGAKASTSAAPTIT</sequence>
<evidence type="ECO:0000256" key="1">
    <source>
        <dbReference type="SAM" id="MobiDB-lite"/>
    </source>
</evidence>
<gene>
    <name evidence="2" type="ORF">UFOPK3417_00423</name>
</gene>
<reference evidence="2" key="1">
    <citation type="submission" date="2020-05" db="EMBL/GenBank/DDBJ databases">
        <authorList>
            <person name="Chiriac C."/>
            <person name="Salcher M."/>
            <person name="Ghai R."/>
            <person name="Kavagutti S V."/>
        </authorList>
    </citation>
    <scope>NUCLEOTIDE SEQUENCE</scope>
</reference>
<organism evidence="2">
    <name type="scientific">freshwater metagenome</name>
    <dbReference type="NCBI Taxonomy" id="449393"/>
    <lineage>
        <taxon>unclassified sequences</taxon>
        <taxon>metagenomes</taxon>
        <taxon>ecological metagenomes</taxon>
    </lineage>
</organism>
<feature type="region of interest" description="Disordered" evidence="1">
    <location>
        <begin position="266"/>
        <end position="298"/>
    </location>
</feature>
<dbReference type="AlphaFoldDB" id="A0A6J7D548"/>
<protein>
    <submittedName>
        <fullName evidence="2">Unannotated protein</fullName>
    </submittedName>
</protein>
<evidence type="ECO:0000313" key="2">
    <source>
        <dbReference type="EMBL" id="CAB4864800.1"/>
    </source>
</evidence>
<feature type="compositionally biased region" description="Basic and acidic residues" evidence="1">
    <location>
        <begin position="94"/>
        <end position="110"/>
    </location>
</feature>
<dbReference type="EMBL" id="CAFBLR010000024">
    <property type="protein sequence ID" value="CAB4864800.1"/>
    <property type="molecule type" value="Genomic_DNA"/>
</dbReference>
<proteinExistence type="predicted"/>
<name>A0A6J7D548_9ZZZZ</name>
<accession>A0A6J7D548</accession>
<feature type="compositionally biased region" description="Polar residues" evidence="1">
    <location>
        <begin position="282"/>
        <end position="298"/>
    </location>
</feature>